<keyword evidence="3" id="KW-1185">Reference proteome</keyword>
<name>A0A7J7L0V7_9MAGN</name>
<organism evidence="1 3">
    <name type="scientific">Kingdonia uniflora</name>
    <dbReference type="NCBI Taxonomy" id="39325"/>
    <lineage>
        <taxon>Eukaryota</taxon>
        <taxon>Viridiplantae</taxon>
        <taxon>Streptophyta</taxon>
        <taxon>Embryophyta</taxon>
        <taxon>Tracheophyta</taxon>
        <taxon>Spermatophyta</taxon>
        <taxon>Magnoliopsida</taxon>
        <taxon>Ranunculales</taxon>
        <taxon>Circaeasteraceae</taxon>
        <taxon>Kingdonia</taxon>
    </lineage>
</organism>
<protein>
    <submittedName>
        <fullName evidence="1">Uncharacterized protein</fullName>
    </submittedName>
</protein>
<accession>A0A7J7L0V7</accession>
<evidence type="ECO:0000313" key="3">
    <source>
        <dbReference type="Proteomes" id="UP000541444"/>
    </source>
</evidence>
<reference evidence="1 3" key="1">
    <citation type="journal article" date="2020" name="IScience">
        <title>Genome Sequencing of the Endangered Kingdonia uniflora (Circaeasteraceae, Ranunculales) Reveals Potential Mechanisms of Evolutionary Specialization.</title>
        <authorList>
            <person name="Sun Y."/>
            <person name="Deng T."/>
            <person name="Zhang A."/>
            <person name="Moore M.J."/>
            <person name="Landis J.B."/>
            <person name="Lin N."/>
            <person name="Zhang H."/>
            <person name="Zhang X."/>
            <person name="Huang J."/>
            <person name="Zhang X."/>
            <person name="Sun H."/>
            <person name="Wang H."/>
        </authorList>
    </citation>
    <scope>NUCLEOTIDE SEQUENCE [LARGE SCALE GENOMIC DNA]</scope>
    <source>
        <strain evidence="1">TB1705</strain>
        <tissue evidence="1">Leaf</tissue>
    </source>
</reference>
<evidence type="ECO:0000313" key="2">
    <source>
        <dbReference type="EMBL" id="KAF6145383.1"/>
    </source>
</evidence>
<evidence type="ECO:0000313" key="1">
    <source>
        <dbReference type="EMBL" id="KAF6136217.1"/>
    </source>
</evidence>
<dbReference type="EMBL" id="JACGCM010002068">
    <property type="protein sequence ID" value="KAF6145383.1"/>
    <property type="molecule type" value="Genomic_DNA"/>
</dbReference>
<proteinExistence type="predicted"/>
<dbReference type="Proteomes" id="UP000541444">
    <property type="component" value="Unassembled WGS sequence"/>
</dbReference>
<gene>
    <name evidence="1" type="ORF">GIB67_001626</name>
    <name evidence="2" type="ORF">GIB67_036894</name>
</gene>
<dbReference type="AlphaFoldDB" id="A0A7J7L0V7"/>
<comment type="caution">
    <text evidence="1">The sequence shown here is derived from an EMBL/GenBank/DDBJ whole genome shotgun (WGS) entry which is preliminary data.</text>
</comment>
<sequence length="55" mass="6396">MIVEEVNDIPKIIACNYEKSNNPVKFRASEEENRAGKACMLLFQLCFRYLLKDSL</sequence>
<dbReference type="EMBL" id="JACGCM010002755">
    <property type="protein sequence ID" value="KAF6136217.1"/>
    <property type="molecule type" value="Genomic_DNA"/>
</dbReference>